<reference evidence="4 5" key="1">
    <citation type="submission" date="2020-08" db="EMBL/GenBank/DDBJ databases">
        <title>Genomic Encyclopedia of Type Strains, Phase IV (KMG-IV): sequencing the most valuable type-strain genomes for metagenomic binning, comparative biology and taxonomic classification.</title>
        <authorList>
            <person name="Goeker M."/>
        </authorList>
    </citation>
    <scope>NUCLEOTIDE SEQUENCE [LARGE SCALE GENOMIC DNA]</scope>
    <source>
        <strain evidence="4 5">DSM 27165</strain>
    </source>
</reference>
<dbReference type="PROSITE" id="PS50887">
    <property type="entry name" value="GGDEF"/>
    <property type="match status" value="1"/>
</dbReference>
<protein>
    <recommendedName>
        <fullName evidence="1">diguanylate cyclase</fullName>
        <ecNumber evidence="1">2.7.7.65</ecNumber>
    </recommendedName>
</protein>
<comment type="catalytic activity">
    <reaction evidence="2">
        <text>2 GTP = 3',3'-c-di-GMP + 2 diphosphate</text>
        <dbReference type="Rhea" id="RHEA:24898"/>
        <dbReference type="ChEBI" id="CHEBI:33019"/>
        <dbReference type="ChEBI" id="CHEBI:37565"/>
        <dbReference type="ChEBI" id="CHEBI:58805"/>
        <dbReference type="EC" id="2.7.7.65"/>
    </reaction>
</comment>
<proteinExistence type="predicted"/>
<dbReference type="InterPro" id="IPR050469">
    <property type="entry name" value="Diguanylate_Cyclase"/>
</dbReference>
<evidence type="ECO:0000256" key="2">
    <source>
        <dbReference type="ARBA" id="ARBA00034247"/>
    </source>
</evidence>
<dbReference type="GO" id="GO:0052621">
    <property type="term" value="F:diguanylate cyclase activity"/>
    <property type="evidence" value="ECO:0007669"/>
    <property type="project" value="UniProtKB-EC"/>
</dbReference>
<feature type="domain" description="GGDEF" evidence="3">
    <location>
        <begin position="305"/>
        <end position="435"/>
    </location>
</feature>
<dbReference type="InterPro" id="IPR029787">
    <property type="entry name" value="Nucleotide_cyclase"/>
</dbReference>
<evidence type="ECO:0000259" key="3">
    <source>
        <dbReference type="PROSITE" id="PS50887"/>
    </source>
</evidence>
<dbReference type="Pfam" id="PF00990">
    <property type="entry name" value="GGDEF"/>
    <property type="match status" value="1"/>
</dbReference>
<name>A0A840MMH7_9PROT</name>
<dbReference type="SMART" id="SM00267">
    <property type="entry name" value="GGDEF"/>
    <property type="match status" value="1"/>
</dbReference>
<dbReference type="InterPro" id="IPR000160">
    <property type="entry name" value="GGDEF_dom"/>
</dbReference>
<dbReference type="PANTHER" id="PTHR45138">
    <property type="entry name" value="REGULATORY COMPONENTS OF SENSORY TRANSDUCTION SYSTEM"/>
    <property type="match status" value="1"/>
</dbReference>
<dbReference type="EMBL" id="JACHHY010000018">
    <property type="protein sequence ID" value="MBB5019620.1"/>
    <property type="molecule type" value="Genomic_DNA"/>
</dbReference>
<dbReference type="CDD" id="cd01949">
    <property type="entry name" value="GGDEF"/>
    <property type="match status" value="1"/>
</dbReference>
<gene>
    <name evidence="4" type="ORF">HNQ59_002922</name>
</gene>
<evidence type="ECO:0000313" key="5">
    <source>
        <dbReference type="Proteomes" id="UP000575898"/>
    </source>
</evidence>
<dbReference type="EC" id="2.7.7.65" evidence="1"/>
<dbReference type="InterPro" id="IPR043128">
    <property type="entry name" value="Rev_trsase/Diguanyl_cyclase"/>
</dbReference>
<dbReference type="Gene3D" id="3.30.70.270">
    <property type="match status" value="1"/>
</dbReference>
<comment type="caution">
    <text evidence="4">The sequence shown here is derived from an EMBL/GenBank/DDBJ whole genome shotgun (WGS) entry which is preliminary data.</text>
</comment>
<dbReference type="AlphaFoldDB" id="A0A840MMH7"/>
<dbReference type="RefSeq" id="WP_184040769.1">
    <property type="nucleotide sequence ID" value="NZ_JACHHY010000018.1"/>
</dbReference>
<evidence type="ECO:0000313" key="4">
    <source>
        <dbReference type="EMBL" id="MBB5019620.1"/>
    </source>
</evidence>
<dbReference type="SUPFAM" id="SSF55073">
    <property type="entry name" value="Nucleotide cyclase"/>
    <property type="match status" value="1"/>
</dbReference>
<organism evidence="4 5">
    <name type="scientific">Chitinivorax tropicus</name>
    <dbReference type="NCBI Taxonomy" id="714531"/>
    <lineage>
        <taxon>Bacteria</taxon>
        <taxon>Pseudomonadati</taxon>
        <taxon>Pseudomonadota</taxon>
        <taxon>Betaproteobacteria</taxon>
        <taxon>Chitinivorax</taxon>
    </lineage>
</organism>
<dbReference type="PANTHER" id="PTHR45138:SF9">
    <property type="entry name" value="DIGUANYLATE CYCLASE DGCM-RELATED"/>
    <property type="match status" value="1"/>
</dbReference>
<keyword evidence="5" id="KW-1185">Reference proteome</keyword>
<evidence type="ECO:0000256" key="1">
    <source>
        <dbReference type="ARBA" id="ARBA00012528"/>
    </source>
</evidence>
<sequence length="435" mass="50113">MSGIDTDQLFKRKAFMLAQTYFIKDNQRELLLHAHKYDFDILFFDQMVDFLQACAVSSNDDLFVVDLDSLYSLQKDRDNKTMFLSELLRQLPQCHRYVYLQTSRQGGRFLLQRTLVECNCLAYAEKPISNESLVEKLFNLFTQRRAPDASLIVALGRGFPFNRDLLNTARIELLEYQDVDSFNQAVKQRKPDIAIISEVMFTKMPAVQQVIRLNMETDPSLEIILHQTKMDAGAATRAIEMGFDDLLIEQQDPNITTRQLTNRIAKIRINKDLINKDRATGLLNKIGFKRKAQDVIHLADQRDNLALGLCVIDIDKFKTINDTWGHYFGDIVIKRLSLLLGAFMGPNDLLSRFGGEEFVMLFWDIQRTPLIQKLNQMREAFHQLPFEVEPGDIRHFSFSGGVAFFPELKSESDLFLLADEKLYDAKQGGRNQICS</sequence>
<accession>A0A840MMH7</accession>
<dbReference type="Proteomes" id="UP000575898">
    <property type="component" value="Unassembled WGS sequence"/>
</dbReference>
<dbReference type="NCBIfam" id="TIGR00254">
    <property type="entry name" value="GGDEF"/>
    <property type="match status" value="1"/>
</dbReference>